<protein>
    <submittedName>
        <fullName evidence="8">High-affnity carbon uptake protein Hat/HatR</fullName>
    </submittedName>
</protein>
<dbReference type="InterPro" id="IPR011009">
    <property type="entry name" value="Kinase-like_dom_sf"/>
</dbReference>
<dbReference type="Pfam" id="PF00069">
    <property type="entry name" value="Pkinase"/>
    <property type="match status" value="1"/>
</dbReference>
<evidence type="ECO:0000256" key="1">
    <source>
        <dbReference type="ARBA" id="ARBA00022679"/>
    </source>
</evidence>
<evidence type="ECO:0000256" key="5">
    <source>
        <dbReference type="PROSITE-ProRule" id="PRU10141"/>
    </source>
</evidence>
<sequence>MSESSDNRTLDADPANPSTRPVKVSVELSRGESLGRYLIVDVLGSGGMGKVYAAYDPELNRKLAIKLLHHAPGTEASRAASMGSSRLLREAQAMAKLSHTNVVTVHDVGTHAGRVFVAMEYVEGSNLEHWLDAAPEGRPHPWREVLARFLPAGRGLAAAHAAELIHRDFKPANVLLGADGRVRVADFGLARRAGDEGPTGAAIPPNAGVDAATLVDSLSLRLTQTGAFVGTPAYMAPEQFRGSELDARSDQFSFCVALWEGLYGERPFAGDSAAAILFSIHEHQLREPPPAAAAKVPSWLRRVLERGLANEPSARWPNMDSLLRALSKDPAVGRRRIGAAVLGLAALAAAVIGPQLREQPQPPPPPPPPPPLCQGAEAALGEAWDADQRERLHARYAKLNERWAADDEARLISQLDAWAAGWIAAWTDACAATRIRGEQSEDKLDDRMLCLQRRRSRLETFIESIETTPDKQLRKAPAQVDDIGDVADCSDPEAMHARIPPPADTERRAEFERLLEEFDAVTVQRSIGRYDLAKTRLEPAYAAALATEHPTLITEARAVRGDLLAQLEDPQAEPELVLAYESALAAGLFGFAARAAQDLAVYLMAFDERRAEAERWLRTAEALVTYLDDQTIRMFVLESRARLERYRGNYPEALAWYQRAVDLSTEVNGADAKRTADALFNLSTVLFEAGNISEAKQTVGRAEAIWADELGPLDPRSLAALNASGVFAWRMGDARTARESFEELLARREQLFGPDHPEVGDALFNYGSMLVEFSAPHAREPLERLLAIHTRHYGPESIAVAHCKANLAKAVIVEDPTDLATARRLIDEAIATVSKERDAAHLELLIARGIRLEVLRRGGDYRAALAEAAVLQRLFERADTAVLSNVADLYVELAYIALGQGRSEQALANAEKAAEFSTQEATGPRKTAERELVTAQVLRELGRTELANAARARARAAYLRAQAGLPGDPLWDAIDGWVDAPE</sequence>
<dbReference type="AlphaFoldDB" id="A0A0C1ZVQ6"/>
<dbReference type="PANTHER" id="PTHR43289">
    <property type="entry name" value="MITOGEN-ACTIVATED PROTEIN KINASE KINASE KINASE 20-RELATED"/>
    <property type="match status" value="1"/>
</dbReference>
<keyword evidence="2 5" id="KW-0547">Nucleotide-binding</keyword>
<dbReference type="PROSITE" id="PS50011">
    <property type="entry name" value="PROTEIN_KINASE_DOM"/>
    <property type="match status" value="1"/>
</dbReference>
<keyword evidence="3" id="KW-0418">Kinase</keyword>
<evidence type="ECO:0000256" key="3">
    <source>
        <dbReference type="ARBA" id="ARBA00022777"/>
    </source>
</evidence>
<comment type="caution">
    <text evidence="8">The sequence shown here is derived from an EMBL/GenBank/DDBJ whole genome shotgun (WGS) entry which is preliminary data.</text>
</comment>
<gene>
    <name evidence="8" type="ORF">DB30_05838</name>
</gene>
<dbReference type="PROSITE" id="PS00107">
    <property type="entry name" value="PROTEIN_KINASE_ATP"/>
    <property type="match status" value="1"/>
</dbReference>
<dbReference type="PANTHER" id="PTHR43289:SF34">
    <property type="entry name" value="SERINE_THREONINE-PROTEIN KINASE YBDM-RELATED"/>
    <property type="match status" value="1"/>
</dbReference>
<evidence type="ECO:0000313" key="9">
    <source>
        <dbReference type="Proteomes" id="UP000031599"/>
    </source>
</evidence>
<feature type="region of interest" description="Disordered" evidence="6">
    <location>
        <begin position="1"/>
        <end position="23"/>
    </location>
</feature>
<dbReference type="SMART" id="SM00028">
    <property type="entry name" value="TPR"/>
    <property type="match status" value="4"/>
</dbReference>
<organism evidence="8 9">
    <name type="scientific">Enhygromyxa salina</name>
    <dbReference type="NCBI Taxonomy" id="215803"/>
    <lineage>
        <taxon>Bacteria</taxon>
        <taxon>Pseudomonadati</taxon>
        <taxon>Myxococcota</taxon>
        <taxon>Polyangia</taxon>
        <taxon>Nannocystales</taxon>
        <taxon>Nannocystaceae</taxon>
        <taxon>Enhygromyxa</taxon>
    </lineage>
</organism>
<dbReference type="Proteomes" id="UP000031599">
    <property type="component" value="Unassembled WGS sequence"/>
</dbReference>
<feature type="compositionally biased region" description="Basic and acidic residues" evidence="6">
    <location>
        <begin position="1"/>
        <end position="11"/>
    </location>
</feature>
<feature type="binding site" evidence="5">
    <location>
        <position position="66"/>
    </location>
    <ligand>
        <name>ATP</name>
        <dbReference type="ChEBI" id="CHEBI:30616"/>
    </ligand>
</feature>
<keyword evidence="1" id="KW-0808">Transferase</keyword>
<accession>A0A0C1ZVQ6</accession>
<name>A0A0C1ZVQ6_9BACT</name>
<evidence type="ECO:0000256" key="2">
    <source>
        <dbReference type="ARBA" id="ARBA00022741"/>
    </source>
</evidence>
<dbReference type="InterPro" id="IPR019734">
    <property type="entry name" value="TPR_rpt"/>
</dbReference>
<dbReference type="Gene3D" id="1.25.40.10">
    <property type="entry name" value="Tetratricopeptide repeat domain"/>
    <property type="match status" value="1"/>
</dbReference>
<dbReference type="CDD" id="cd14014">
    <property type="entry name" value="STKc_PknB_like"/>
    <property type="match status" value="1"/>
</dbReference>
<dbReference type="PROSITE" id="PS00108">
    <property type="entry name" value="PROTEIN_KINASE_ST"/>
    <property type="match status" value="1"/>
</dbReference>
<evidence type="ECO:0000313" key="8">
    <source>
        <dbReference type="EMBL" id="KIG15138.1"/>
    </source>
</evidence>
<dbReference type="SUPFAM" id="SSF56112">
    <property type="entry name" value="Protein kinase-like (PK-like)"/>
    <property type="match status" value="1"/>
</dbReference>
<reference evidence="8 9" key="1">
    <citation type="submission" date="2014-12" db="EMBL/GenBank/DDBJ databases">
        <title>Genome assembly of Enhygromyxa salina DSM 15201.</title>
        <authorList>
            <person name="Sharma G."/>
            <person name="Subramanian S."/>
        </authorList>
    </citation>
    <scope>NUCLEOTIDE SEQUENCE [LARGE SCALE GENOMIC DNA]</scope>
    <source>
        <strain evidence="8 9">DSM 15201</strain>
    </source>
</reference>
<keyword evidence="4 5" id="KW-0067">ATP-binding</keyword>
<dbReference type="SUPFAM" id="SSF48452">
    <property type="entry name" value="TPR-like"/>
    <property type="match status" value="3"/>
</dbReference>
<dbReference type="Gene3D" id="1.10.510.10">
    <property type="entry name" value="Transferase(Phosphotransferase) domain 1"/>
    <property type="match status" value="1"/>
</dbReference>
<dbReference type="RefSeq" id="WP_052552144.1">
    <property type="nucleotide sequence ID" value="NZ_JMCC02000059.1"/>
</dbReference>
<evidence type="ECO:0000256" key="4">
    <source>
        <dbReference type="ARBA" id="ARBA00022840"/>
    </source>
</evidence>
<feature type="domain" description="Protein kinase" evidence="7">
    <location>
        <begin position="37"/>
        <end position="332"/>
    </location>
</feature>
<evidence type="ECO:0000259" key="7">
    <source>
        <dbReference type="PROSITE" id="PS50011"/>
    </source>
</evidence>
<dbReference type="InterPro" id="IPR017441">
    <property type="entry name" value="Protein_kinase_ATP_BS"/>
</dbReference>
<dbReference type="Pfam" id="PF13424">
    <property type="entry name" value="TPR_12"/>
    <property type="match status" value="2"/>
</dbReference>
<dbReference type="GO" id="GO:0004674">
    <property type="term" value="F:protein serine/threonine kinase activity"/>
    <property type="evidence" value="ECO:0007669"/>
    <property type="project" value="TreeGrafter"/>
</dbReference>
<dbReference type="GO" id="GO:0005524">
    <property type="term" value="F:ATP binding"/>
    <property type="evidence" value="ECO:0007669"/>
    <property type="project" value="UniProtKB-UniRule"/>
</dbReference>
<dbReference type="Gene3D" id="3.30.200.20">
    <property type="entry name" value="Phosphorylase Kinase, domain 1"/>
    <property type="match status" value="1"/>
</dbReference>
<dbReference type="InterPro" id="IPR011990">
    <property type="entry name" value="TPR-like_helical_dom_sf"/>
</dbReference>
<dbReference type="EMBL" id="JMCC02000059">
    <property type="protein sequence ID" value="KIG15138.1"/>
    <property type="molecule type" value="Genomic_DNA"/>
</dbReference>
<proteinExistence type="predicted"/>
<dbReference type="InterPro" id="IPR000719">
    <property type="entry name" value="Prot_kinase_dom"/>
</dbReference>
<evidence type="ECO:0000256" key="6">
    <source>
        <dbReference type="SAM" id="MobiDB-lite"/>
    </source>
</evidence>
<dbReference type="InterPro" id="IPR008271">
    <property type="entry name" value="Ser/Thr_kinase_AS"/>
</dbReference>